<dbReference type="SUPFAM" id="SSF55961">
    <property type="entry name" value="Bet v1-like"/>
    <property type="match status" value="1"/>
</dbReference>
<organism evidence="1 2">
    <name type="scientific">Cellulomonas alba</name>
    <dbReference type="NCBI Taxonomy" id="3053467"/>
    <lineage>
        <taxon>Bacteria</taxon>
        <taxon>Bacillati</taxon>
        <taxon>Actinomycetota</taxon>
        <taxon>Actinomycetes</taxon>
        <taxon>Micrococcales</taxon>
        <taxon>Cellulomonadaceae</taxon>
        <taxon>Cellulomonas</taxon>
    </lineage>
</organism>
<keyword evidence="2" id="KW-1185">Reference proteome</keyword>
<evidence type="ECO:0000313" key="2">
    <source>
        <dbReference type="Proteomes" id="UP001529338"/>
    </source>
</evidence>
<dbReference type="Pfam" id="PF10698">
    <property type="entry name" value="DUF2505"/>
    <property type="match status" value="1"/>
</dbReference>
<dbReference type="EMBL" id="JAUCGQ010000001">
    <property type="protein sequence ID" value="MDM7854062.1"/>
    <property type="molecule type" value="Genomic_DNA"/>
</dbReference>
<dbReference type="InterPro" id="IPR019639">
    <property type="entry name" value="DUF2505"/>
</dbReference>
<sequence>MHVHETLDLPTDAQRVARLLADPGLAQAVADRLGAVAHTTEVTGSPDGSFAVTSRLTLPSDSVPSHLRAMVGPRIEVRQVESWQAPSPDGSREGTVAIEFPGAPVRVTGRTALRATGPAGCTLERDGDVRASVPLFGATVEQAAAGALRRALEAHGAELHERATQP</sequence>
<protein>
    <submittedName>
        <fullName evidence="1">DUF2505 domain-containing protein</fullName>
    </submittedName>
</protein>
<proteinExistence type="predicted"/>
<reference evidence="1 2" key="1">
    <citation type="submission" date="2023-06" db="EMBL/GenBank/DDBJ databases">
        <title>Cellulomonas sp. MW4 Whole genome sequence.</title>
        <authorList>
            <person name="Park S."/>
        </authorList>
    </citation>
    <scope>NUCLEOTIDE SEQUENCE [LARGE SCALE GENOMIC DNA]</scope>
    <source>
        <strain evidence="1 2">MW4</strain>
    </source>
</reference>
<evidence type="ECO:0000313" key="1">
    <source>
        <dbReference type="EMBL" id="MDM7854062.1"/>
    </source>
</evidence>
<comment type="caution">
    <text evidence="1">The sequence shown here is derived from an EMBL/GenBank/DDBJ whole genome shotgun (WGS) entry which is preliminary data.</text>
</comment>
<accession>A0ABT7SCZ8</accession>
<dbReference type="Proteomes" id="UP001529338">
    <property type="component" value="Unassembled WGS sequence"/>
</dbReference>
<dbReference type="RefSeq" id="WP_289453646.1">
    <property type="nucleotide sequence ID" value="NZ_JAUCGQ010000001.1"/>
</dbReference>
<gene>
    <name evidence="1" type="ORF">QRT04_03885</name>
</gene>
<name>A0ABT7SCZ8_9CELL</name>